<dbReference type="PROSITE" id="PS00455">
    <property type="entry name" value="AMP_BINDING"/>
    <property type="match status" value="1"/>
</dbReference>
<keyword evidence="2" id="KW-0436">Ligase</keyword>
<dbReference type="Gene3D" id="3.30.300.30">
    <property type="match status" value="1"/>
</dbReference>
<gene>
    <name evidence="2" type="primary">menE_1</name>
    <name evidence="2" type="ORF">LMG28140_03488</name>
</gene>
<dbReference type="RefSeq" id="WP_201643514.1">
    <property type="nucleotide sequence ID" value="NZ_CAJHCP010000007.1"/>
</dbReference>
<protein>
    <submittedName>
        <fullName evidence="2">2-succinylbenzoate--CoA ligase</fullName>
        <ecNumber evidence="2">6.2.1.26</ecNumber>
    </submittedName>
</protein>
<dbReference type="InterPro" id="IPR050237">
    <property type="entry name" value="ATP-dep_AMP-bd_enzyme"/>
</dbReference>
<dbReference type="PANTHER" id="PTHR43767:SF1">
    <property type="entry name" value="NONRIBOSOMAL PEPTIDE SYNTHASE PES1 (EUROFUNG)-RELATED"/>
    <property type="match status" value="1"/>
</dbReference>
<reference evidence="2 3" key="1">
    <citation type="submission" date="2020-10" db="EMBL/GenBank/DDBJ databases">
        <authorList>
            <person name="Peeters C."/>
        </authorList>
    </citation>
    <scope>NUCLEOTIDE SEQUENCE [LARGE SCALE GENOMIC DNA]</scope>
    <source>
        <strain evidence="2 3">LMG 28140</strain>
    </source>
</reference>
<dbReference type="InterPro" id="IPR020845">
    <property type="entry name" value="AMP-binding_CS"/>
</dbReference>
<keyword evidence="3" id="KW-1185">Reference proteome</keyword>
<comment type="caution">
    <text evidence="2">The sequence shown here is derived from an EMBL/GenBank/DDBJ whole genome shotgun (WGS) entry which is preliminary data.</text>
</comment>
<dbReference type="EC" id="6.2.1.26" evidence="2"/>
<dbReference type="PANTHER" id="PTHR43767">
    <property type="entry name" value="LONG-CHAIN-FATTY-ACID--COA LIGASE"/>
    <property type="match status" value="1"/>
</dbReference>
<dbReference type="GO" id="GO:0008756">
    <property type="term" value="F:o-succinylbenzoate-CoA ligase activity"/>
    <property type="evidence" value="ECO:0007669"/>
    <property type="project" value="UniProtKB-EC"/>
</dbReference>
<dbReference type="Proteomes" id="UP000598032">
    <property type="component" value="Unassembled WGS sequence"/>
</dbReference>
<organism evidence="2 3">
    <name type="scientific">Paraburkholderia metrosideri</name>
    <dbReference type="NCBI Taxonomy" id="580937"/>
    <lineage>
        <taxon>Bacteria</taxon>
        <taxon>Pseudomonadati</taxon>
        <taxon>Pseudomonadota</taxon>
        <taxon>Betaproteobacteria</taxon>
        <taxon>Burkholderiales</taxon>
        <taxon>Burkholderiaceae</taxon>
        <taxon>Paraburkholderia</taxon>
    </lineage>
</organism>
<evidence type="ECO:0000313" key="3">
    <source>
        <dbReference type="Proteomes" id="UP000598032"/>
    </source>
</evidence>
<evidence type="ECO:0000313" key="2">
    <source>
        <dbReference type="EMBL" id="CAD6540335.1"/>
    </source>
</evidence>
<proteinExistence type="predicted"/>
<dbReference type="InterPro" id="IPR042099">
    <property type="entry name" value="ANL_N_sf"/>
</dbReference>
<dbReference type="InterPro" id="IPR000873">
    <property type="entry name" value="AMP-dep_synth/lig_dom"/>
</dbReference>
<dbReference type="SUPFAM" id="SSF56801">
    <property type="entry name" value="Acetyl-CoA synthetase-like"/>
    <property type="match status" value="1"/>
</dbReference>
<feature type="domain" description="AMP-dependent synthetase/ligase" evidence="1">
    <location>
        <begin position="7"/>
        <end position="343"/>
    </location>
</feature>
<dbReference type="Pfam" id="PF00501">
    <property type="entry name" value="AMP-binding"/>
    <property type="match status" value="1"/>
</dbReference>
<dbReference type="InterPro" id="IPR045851">
    <property type="entry name" value="AMP-bd_C_sf"/>
</dbReference>
<name>A0ABN7HW33_9BURK</name>
<dbReference type="EMBL" id="CAJHCP010000007">
    <property type="protein sequence ID" value="CAD6540335.1"/>
    <property type="molecule type" value="Genomic_DNA"/>
</dbReference>
<evidence type="ECO:0000259" key="1">
    <source>
        <dbReference type="Pfam" id="PF00501"/>
    </source>
</evidence>
<sequence>MNLDFVSRRHPGRPALIVEDGATLGYAELHEAVDSLAAYLPSRQLIFIVGDNDLPSILCYLASLASGAVPLLLRAGIEETQLNRLVRTYNPALVFVAIGSNWSTPGCELIRLEGDYGLYRRAGVATAEPDARLALLLATSGSTGSPKLVRLSVENIAANAASIAQYLELTADERSITSLPFNYSYGLSVLNSHLHAGASIVLTKRSLIDGRFWRLVNDHQVTSIAGVPYSYDMLLKLRLDRINMPTIRTLTLAGGRLDPVRVLQISDICRNRGIRFIPMYGQTEATARIAWLPHDEVSRRPQSIGGAIPGGRIWLEDEAGQVITAADHVGELIYAGPNVSMGYAETADDLALGDINQGILRTGDLAAYDEEGFLLICGRLKRFLKIFGIRISLDAVEQLAAEKGFVCAAHGRDDHLIMHVVESPQVRADEIRTHMATALGIHPTSIAVNPLQALPRLSTGKIDYQRLSQQ</sequence>
<dbReference type="Gene3D" id="3.40.50.12780">
    <property type="entry name" value="N-terminal domain of ligase-like"/>
    <property type="match status" value="1"/>
</dbReference>
<accession>A0ABN7HW33</accession>